<comment type="caution">
    <text evidence="3">The sequence shown here is derived from an EMBL/GenBank/DDBJ whole genome shotgun (WGS) entry which is preliminary data.</text>
</comment>
<evidence type="ECO:0000259" key="2">
    <source>
        <dbReference type="PROSITE" id="PS50965"/>
    </source>
</evidence>
<dbReference type="InterPro" id="IPR011528">
    <property type="entry name" value="NERD"/>
</dbReference>
<keyword evidence="1" id="KW-0732">Signal</keyword>
<dbReference type="AlphaFoldDB" id="A0AAV9ADJ7"/>
<reference evidence="3" key="2">
    <citation type="submission" date="2023-06" db="EMBL/GenBank/DDBJ databases">
        <authorList>
            <person name="Ma L."/>
            <person name="Liu K.-W."/>
            <person name="Li Z."/>
            <person name="Hsiao Y.-Y."/>
            <person name="Qi Y."/>
            <person name="Fu T."/>
            <person name="Tang G."/>
            <person name="Zhang D."/>
            <person name="Sun W.-H."/>
            <person name="Liu D.-K."/>
            <person name="Li Y."/>
            <person name="Chen G.-Z."/>
            <person name="Liu X.-D."/>
            <person name="Liao X.-Y."/>
            <person name="Jiang Y.-T."/>
            <person name="Yu X."/>
            <person name="Hao Y."/>
            <person name="Huang J."/>
            <person name="Zhao X.-W."/>
            <person name="Ke S."/>
            <person name="Chen Y.-Y."/>
            <person name="Wu W.-L."/>
            <person name="Hsu J.-L."/>
            <person name="Lin Y.-F."/>
            <person name="Huang M.-D."/>
            <person name="Li C.-Y."/>
            <person name="Huang L."/>
            <person name="Wang Z.-W."/>
            <person name="Zhao X."/>
            <person name="Zhong W.-Y."/>
            <person name="Peng D.-H."/>
            <person name="Ahmad S."/>
            <person name="Lan S."/>
            <person name="Zhang J.-S."/>
            <person name="Tsai W.-C."/>
            <person name="Van De Peer Y."/>
            <person name="Liu Z.-J."/>
        </authorList>
    </citation>
    <scope>NUCLEOTIDE SEQUENCE</scope>
    <source>
        <strain evidence="3">SCP</strain>
        <tissue evidence="3">Leaves</tissue>
    </source>
</reference>
<dbReference type="PROSITE" id="PS50965">
    <property type="entry name" value="NERD"/>
    <property type="match status" value="1"/>
</dbReference>
<sequence length="326" mass="36489">MWWEILCGLVIYRIIRSCFSDDDEFSDFDTSNSDLIFSVADKLEKIYGGKAFIGLRIPDADADAGTRRDIDIVLVTKQEAMVVAVKNLSGFVTVNKEGSWACTGGKKHKAEVLPDPVEEIRMQVAVLESYLEQRGVALPEGFLGCKLILPNPKCMITHSIDALPEVISYDKWTQLKSETKGGLSGWFKGAFRGGKNGLQDATYQKLNFTLGTAPMWDRLEVKGGRSVLGEFIEFKGHQEDMQALRNIKRSKVSRIMIEKAMMFGLIGRSRVQLLYIPRDYRTTDASASEWREIAVRSSVDVLFQPSNSKKVRKFKLTSLVSLSLGA</sequence>
<evidence type="ECO:0000256" key="1">
    <source>
        <dbReference type="SAM" id="SignalP"/>
    </source>
</evidence>
<protein>
    <recommendedName>
        <fullName evidence="2">NERD domain-containing protein</fullName>
    </recommendedName>
</protein>
<gene>
    <name evidence="3" type="ORF">QJS04_geneDACA008839</name>
</gene>
<reference evidence="3" key="1">
    <citation type="journal article" date="2023" name="Nat. Commun.">
        <title>Diploid and tetraploid genomes of Acorus and the evolution of monocots.</title>
        <authorList>
            <person name="Ma L."/>
            <person name="Liu K.W."/>
            <person name="Li Z."/>
            <person name="Hsiao Y.Y."/>
            <person name="Qi Y."/>
            <person name="Fu T."/>
            <person name="Tang G.D."/>
            <person name="Zhang D."/>
            <person name="Sun W.H."/>
            <person name="Liu D.K."/>
            <person name="Li Y."/>
            <person name="Chen G.Z."/>
            <person name="Liu X.D."/>
            <person name="Liao X.Y."/>
            <person name="Jiang Y.T."/>
            <person name="Yu X."/>
            <person name="Hao Y."/>
            <person name="Huang J."/>
            <person name="Zhao X.W."/>
            <person name="Ke S."/>
            <person name="Chen Y.Y."/>
            <person name="Wu W.L."/>
            <person name="Hsu J.L."/>
            <person name="Lin Y.F."/>
            <person name="Huang M.D."/>
            <person name="Li C.Y."/>
            <person name="Huang L."/>
            <person name="Wang Z.W."/>
            <person name="Zhao X."/>
            <person name="Zhong W.Y."/>
            <person name="Peng D.H."/>
            <person name="Ahmad S."/>
            <person name="Lan S."/>
            <person name="Zhang J.S."/>
            <person name="Tsai W.C."/>
            <person name="Van de Peer Y."/>
            <person name="Liu Z.J."/>
        </authorList>
    </citation>
    <scope>NUCLEOTIDE SEQUENCE</scope>
    <source>
        <strain evidence="3">SCP</strain>
    </source>
</reference>
<feature type="domain" description="NERD" evidence="2">
    <location>
        <begin position="31"/>
        <end position="150"/>
    </location>
</feature>
<proteinExistence type="predicted"/>
<keyword evidence="4" id="KW-1185">Reference proteome</keyword>
<dbReference type="Pfam" id="PF08378">
    <property type="entry name" value="NERD"/>
    <property type="match status" value="1"/>
</dbReference>
<evidence type="ECO:0000313" key="4">
    <source>
        <dbReference type="Proteomes" id="UP001179952"/>
    </source>
</evidence>
<dbReference type="PANTHER" id="PTHR35287:SF1">
    <property type="entry name" value="SI:ZFOS-911D5.4"/>
    <property type="match status" value="1"/>
</dbReference>
<dbReference type="PANTHER" id="PTHR35287">
    <property type="entry name" value="SI:ZFOS-911D5.4"/>
    <property type="match status" value="1"/>
</dbReference>
<evidence type="ECO:0000313" key="3">
    <source>
        <dbReference type="EMBL" id="KAK1262056.1"/>
    </source>
</evidence>
<dbReference type="Proteomes" id="UP001179952">
    <property type="component" value="Unassembled WGS sequence"/>
</dbReference>
<dbReference type="EMBL" id="JAUJYN010000010">
    <property type="protein sequence ID" value="KAK1262056.1"/>
    <property type="molecule type" value="Genomic_DNA"/>
</dbReference>
<feature type="chain" id="PRO_5043417861" description="NERD domain-containing protein" evidence="1">
    <location>
        <begin position="21"/>
        <end position="326"/>
    </location>
</feature>
<organism evidence="3 4">
    <name type="scientific">Acorus gramineus</name>
    <name type="common">Dwarf sweet flag</name>
    <dbReference type="NCBI Taxonomy" id="55184"/>
    <lineage>
        <taxon>Eukaryota</taxon>
        <taxon>Viridiplantae</taxon>
        <taxon>Streptophyta</taxon>
        <taxon>Embryophyta</taxon>
        <taxon>Tracheophyta</taxon>
        <taxon>Spermatophyta</taxon>
        <taxon>Magnoliopsida</taxon>
        <taxon>Liliopsida</taxon>
        <taxon>Acoraceae</taxon>
        <taxon>Acorus</taxon>
    </lineage>
</organism>
<name>A0AAV9ADJ7_ACOGR</name>
<feature type="signal peptide" evidence="1">
    <location>
        <begin position="1"/>
        <end position="20"/>
    </location>
</feature>
<accession>A0AAV9ADJ7</accession>